<evidence type="ECO:0000313" key="1">
    <source>
        <dbReference type="Ensembl" id="ENSHHUP00000071751.1"/>
    </source>
</evidence>
<dbReference type="InterPro" id="IPR005996">
    <property type="entry name" value="Ribosomal_uL30_bac-type"/>
</dbReference>
<dbReference type="AlphaFoldDB" id="A0A4W5Q3G6"/>
<organism evidence="1 2">
    <name type="scientific">Hucho hucho</name>
    <name type="common">huchen</name>
    <dbReference type="NCBI Taxonomy" id="62062"/>
    <lineage>
        <taxon>Eukaryota</taxon>
        <taxon>Metazoa</taxon>
        <taxon>Chordata</taxon>
        <taxon>Craniata</taxon>
        <taxon>Vertebrata</taxon>
        <taxon>Euteleostomi</taxon>
        <taxon>Actinopterygii</taxon>
        <taxon>Neopterygii</taxon>
        <taxon>Teleostei</taxon>
        <taxon>Protacanthopterygii</taxon>
        <taxon>Salmoniformes</taxon>
        <taxon>Salmonidae</taxon>
        <taxon>Salmoninae</taxon>
        <taxon>Hucho</taxon>
    </lineage>
</organism>
<dbReference type="PANTHER" id="PTHR15892">
    <property type="entry name" value="MITOCHONDRIAL RIBOSOMAL PROTEIN L30"/>
    <property type="match status" value="1"/>
</dbReference>
<proteinExistence type="predicted"/>
<dbReference type="GO" id="GO:0003735">
    <property type="term" value="F:structural constituent of ribosome"/>
    <property type="evidence" value="ECO:0007669"/>
    <property type="project" value="InterPro"/>
</dbReference>
<dbReference type="GeneTree" id="ENSGT01060000253448"/>
<dbReference type="GO" id="GO:0015934">
    <property type="term" value="C:large ribosomal subunit"/>
    <property type="evidence" value="ECO:0007669"/>
    <property type="project" value="InterPro"/>
</dbReference>
<accession>A0A4W5Q3G6</accession>
<dbReference type="Ensembl" id="ENSHHUT00000074135.1">
    <property type="protein sequence ID" value="ENSHHUP00000071751.1"/>
    <property type="gene ID" value="ENSHHUG00000042136.1"/>
</dbReference>
<dbReference type="STRING" id="62062.ENSHHUP00000071751"/>
<sequence>MAMQCRGRHIFSPIQVRMKSNLLKEDNISVKHKFTRARIPQELLDERAQEHEKYGGNPEQPSKQHAVTRVSLLLLKYDNWVLFPPLIFHCSFSTQNIPSVNNQLKCIKVQPLKLPHGLPTEEDMADTYLNSKGELIVRRLRHVGQ</sequence>
<name>A0A4W5Q3G6_9TELE</name>
<evidence type="ECO:0000313" key="2">
    <source>
        <dbReference type="Proteomes" id="UP000314982"/>
    </source>
</evidence>
<reference evidence="1" key="2">
    <citation type="submission" date="2025-08" db="UniProtKB">
        <authorList>
            <consortium name="Ensembl"/>
        </authorList>
    </citation>
    <scope>IDENTIFICATION</scope>
</reference>
<reference evidence="2" key="1">
    <citation type="submission" date="2018-06" db="EMBL/GenBank/DDBJ databases">
        <title>Genome assembly of Danube salmon.</title>
        <authorList>
            <person name="Macqueen D.J."/>
            <person name="Gundappa M.K."/>
        </authorList>
    </citation>
    <scope>NUCLEOTIDE SEQUENCE [LARGE SCALE GENOMIC DNA]</scope>
</reference>
<dbReference type="PANTHER" id="PTHR15892:SF2">
    <property type="entry name" value="LARGE RIBOSOMAL SUBUNIT PROTEIN UL30M"/>
    <property type="match status" value="1"/>
</dbReference>
<dbReference type="GO" id="GO:0005739">
    <property type="term" value="C:mitochondrion"/>
    <property type="evidence" value="ECO:0007669"/>
    <property type="project" value="TreeGrafter"/>
</dbReference>
<reference evidence="1" key="3">
    <citation type="submission" date="2025-09" db="UniProtKB">
        <authorList>
            <consortium name="Ensembl"/>
        </authorList>
    </citation>
    <scope>IDENTIFICATION</scope>
</reference>
<protein>
    <submittedName>
        <fullName evidence="1">Uncharacterized protein</fullName>
    </submittedName>
</protein>
<keyword evidence="2" id="KW-1185">Reference proteome</keyword>
<dbReference type="Proteomes" id="UP000314982">
    <property type="component" value="Unassembled WGS sequence"/>
</dbReference>
<dbReference type="GO" id="GO:0006412">
    <property type="term" value="P:translation"/>
    <property type="evidence" value="ECO:0007669"/>
    <property type="project" value="InterPro"/>
</dbReference>